<sequence length="325" mass="34228">MHPRSFLTVLSTLGFLTAGIDARRSKRRCSSVFPSSSSALGSEGSSSTVIATPTSGCVTSTRLSSSVVESTSAVESTTAIVSTSSAIASTSSAVASTTSASAASTTKPSFDPIYTPTNLQQLTFGQSLDITWGYDAAWAGKIDIKLIGGADSNTLVPLGTIASGIENSLGKYTWTLNQDWIGSYALYGITITFEDGTTVQYSMPFKVSGGSSTTPTNPTNPPTFNPIYTPTNLQQLSFGQVIDITWGYDSFYAGQLEITLIGGTEQNLQFPLGVIATVDNSLGKYSWTINNNFVGAKNIYGLSVNLKGTSYQQYSMPFHISGGAE</sequence>
<organism evidence="4 5">
    <name type="scientific">Bionectria ochroleuca</name>
    <name type="common">Gliocladium roseum</name>
    <dbReference type="NCBI Taxonomy" id="29856"/>
    <lineage>
        <taxon>Eukaryota</taxon>
        <taxon>Fungi</taxon>
        <taxon>Dikarya</taxon>
        <taxon>Ascomycota</taxon>
        <taxon>Pezizomycotina</taxon>
        <taxon>Sordariomycetes</taxon>
        <taxon>Hypocreomycetidae</taxon>
        <taxon>Hypocreales</taxon>
        <taxon>Bionectriaceae</taxon>
        <taxon>Clonostachys</taxon>
    </lineage>
</organism>
<gene>
    <name evidence="4" type="ORF">CLO192961_LOCUS299345</name>
</gene>
<dbReference type="InterPro" id="IPR052982">
    <property type="entry name" value="SRP1/TIP1-like"/>
</dbReference>
<dbReference type="PANTHER" id="PTHR40633">
    <property type="entry name" value="MATRIX PROTEIN, PUTATIVE (AFU_ORTHOLOGUE AFUA_8G05410)-RELATED"/>
    <property type="match status" value="1"/>
</dbReference>
<keyword evidence="1 2" id="KW-0732">Signal</keyword>
<dbReference type="PANTHER" id="PTHR40633:SF1">
    <property type="entry name" value="GPI ANCHORED SERINE-THREONINE RICH PROTEIN (AFU_ORTHOLOGUE AFUA_1G03630)"/>
    <property type="match status" value="1"/>
</dbReference>
<keyword evidence="5" id="KW-1185">Reference proteome</keyword>
<dbReference type="InterPro" id="IPR018466">
    <property type="entry name" value="Kre9/Knh1-like_N"/>
</dbReference>
<evidence type="ECO:0000256" key="1">
    <source>
        <dbReference type="ARBA" id="ARBA00022729"/>
    </source>
</evidence>
<protein>
    <recommendedName>
        <fullName evidence="3">Yeast cell wall synthesis Kre9/Knh1-like N-terminal domain-containing protein</fullName>
    </recommendedName>
</protein>
<dbReference type="Pfam" id="PF10342">
    <property type="entry name" value="Kre9_KNH"/>
    <property type="match status" value="2"/>
</dbReference>
<evidence type="ECO:0000256" key="2">
    <source>
        <dbReference type="SAM" id="SignalP"/>
    </source>
</evidence>
<feature type="signal peptide" evidence="2">
    <location>
        <begin position="1"/>
        <end position="22"/>
    </location>
</feature>
<feature type="domain" description="Yeast cell wall synthesis Kre9/Knh1-like N-terminal" evidence="3">
    <location>
        <begin position="229"/>
        <end position="320"/>
    </location>
</feature>
<reference evidence="4 5" key="1">
    <citation type="submission" date="2019-06" db="EMBL/GenBank/DDBJ databases">
        <authorList>
            <person name="Broberg M."/>
        </authorList>
    </citation>
    <scope>NUCLEOTIDE SEQUENCE [LARGE SCALE GENOMIC DNA]</scope>
</reference>
<feature type="domain" description="Yeast cell wall synthesis Kre9/Knh1-like N-terminal" evidence="3">
    <location>
        <begin position="115"/>
        <end position="207"/>
    </location>
</feature>
<proteinExistence type="predicted"/>
<feature type="chain" id="PRO_5046880291" description="Yeast cell wall synthesis Kre9/Knh1-like N-terminal domain-containing protein" evidence="2">
    <location>
        <begin position="23"/>
        <end position="325"/>
    </location>
</feature>
<comment type="caution">
    <text evidence="4">The sequence shown here is derived from an EMBL/GenBank/DDBJ whole genome shotgun (WGS) entry which is preliminary data.</text>
</comment>
<name>A0ABY6UIN3_BIOOC</name>
<evidence type="ECO:0000259" key="3">
    <source>
        <dbReference type="Pfam" id="PF10342"/>
    </source>
</evidence>
<dbReference type="EMBL" id="CABFNS010000829">
    <property type="protein sequence ID" value="VUC31101.1"/>
    <property type="molecule type" value="Genomic_DNA"/>
</dbReference>
<dbReference type="Proteomes" id="UP000766486">
    <property type="component" value="Unassembled WGS sequence"/>
</dbReference>
<accession>A0ABY6UIN3</accession>
<evidence type="ECO:0000313" key="4">
    <source>
        <dbReference type="EMBL" id="VUC31101.1"/>
    </source>
</evidence>
<evidence type="ECO:0000313" key="5">
    <source>
        <dbReference type="Proteomes" id="UP000766486"/>
    </source>
</evidence>